<dbReference type="InterPro" id="IPR032675">
    <property type="entry name" value="LRR_dom_sf"/>
</dbReference>
<comment type="caution">
    <text evidence="1">The sequence shown here is derived from an EMBL/GenBank/DDBJ whole genome shotgun (WGS) entry which is preliminary data.</text>
</comment>
<organism evidence="1 2">
    <name type="scientific">Agaricus bisporus var. burnettii</name>
    <dbReference type="NCBI Taxonomy" id="192524"/>
    <lineage>
        <taxon>Eukaryota</taxon>
        <taxon>Fungi</taxon>
        <taxon>Dikarya</taxon>
        <taxon>Basidiomycota</taxon>
        <taxon>Agaricomycotina</taxon>
        <taxon>Agaricomycetes</taxon>
        <taxon>Agaricomycetidae</taxon>
        <taxon>Agaricales</taxon>
        <taxon>Agaricineae</taxon>
        <taxon>Agaricaceae</taxon>
        <taxon>Agaricus</taxon>
    </lineage>
</organism>
<evidence type="ECO:0008006" key="3">
    <source>
        <dbReference type="Google" id="ProtNLM"/>
    </source>
</evidence>
<dbReference type="Proteomes" id="UP000629468">
    <property type="component" value="Unassembled WGS sequence"/>
</dbReference>
<evidence type="ECO:0000313" key="1">
    <source>
        <dbReference type="EMBL" id="KAF7762161.1"/>
    </source>
</evidence>
<reference evidence="1 2" key="1">
    <citation type="journal article" name="Sci. Rep.">
        <title>Telomere-to-telomere assembled and centromere annotated genomes of the two main subspecies of the button mushroom Agaricus bisporus reveal especially polymorphic chromosome ends.</title>
        <authorList>
            <person name="Sonnenberg A.S.M."/>
            <person name="Sedaghat-Telgerd N."/>
            <person name="Lavrijssen B."/>
            <person name="Ohm R.A."/>
            <person name="Hendrickx P.M."/>
            <person name="Scholtmeijer K."/>
            <person name="Baars J.J.P."/>
            <person name="van Peer A."/>
        </authorList>
    </citation>
    <scope>NUCLEOTIDE SEQUENCE [LARGE SCALE GENOMIC DNA]</scope>
    <source>
        <strain evidence="1 2">H119_p4</strain>
    </source>
</reference>
<name>A0A8H7EXH5_AGABI</name>
<proteinExistence type="predicted"/>
<gene>
    <name evidence="1" type="ORF">Agabi119p4_8754</name>
</gene>
<protein>
    <recommendedName>
        <fullName evidence="3">F-box domain-containing protein</fullName>
    </recommendedName>
</protein>
<evidence type="ECO:0000313" key="2">
    <source>
        <dbReference type="Proteomes" id="UP000629468"/>
    </source>
</evidence>
<accession>A0A8H7EXH5</accession>
<dbReference type="AlphaFoldDB" id="A0A8H7EXH5"/>
<sequence>MPLTNPLPTELLLEILAQLPVNSNPLDILLVSSSFYHVFSELLYGHLKFRRIDQLTRFLNTFNSTISIPRPIRSITIDVDNGLRLGLYAHIQALFSLCTAAPHAEIDDHGRLVLENLKFRFHTHSRGNDLSVIYDALTLVNPRTFTWVGPDPPHHFSAAIVPAALSYVLQALATHTNLTYLTLSHVKFPDNGEILLLPQFPSLKSLTLSQVIFLRSDIVLEYLIKSGSQLESIRLIDAYQHSIWGSRLRRSHIENAATRRFTFEAFNDDSLPHADQADSMLTEVSVLQKIRRVVLCQGKFERIIGGDRVLKDSILI</sequence>
<dbReference type="SUPFAM" id="SSF52047">
    <property type="entry name" value="RNI-like"/>
    <property type="match status" value="1"/>
</dbReference>
<dbReference type="Gene3D" id="3.80.10.10">
    <property type="entry name" value="Ribonuclease Inhibitor"/>
    <property type="match status" value="1"/>
</dbReference>
<dbReference type="EMBL" id="JABXXO010000012">
    <property type="protein sequence ID" value="KAF7762161.1"/>
    <property type="molecule type" value="Genomic_DNA"/>
</dbReference>